<protein>
    <submittedName>
        <fullName evidence="3">Transporter</fullName>
    </submittedName>
</protein>
<gene>
    <name evidence="1" type="ORF">TTAC_LOCUS5673</name>
</gene>
<evidence type="ECO:0000313" key="1">
    <source>
        <dbReference type="EMBL" id="VDM27422.1"/>
    </source>
</evidence>
<proteinExistence type="predicted"/>
<reference evidence="1 2" key="2">
    <citation type="submission" date="2018-11" db="EMBL/GenBank/DDBJ databases">
        <authorList>
            <consortium name="Pathogen Informatics"/>
        </authorList>
    </citation>
    <scope>NUCLEOTIDE SEQUENCE [LARGE SCALE GENOMIC DNA]</scope>
</reference>
<dbReference type="EMBL" id="UYWX01008517">
    <property type="protein sequence ID" value="VDM27422.1"/>
    <property type="molecule type" value="Genomic_DNA"/>
</dbReference>
<keyword evidence="2" id="KW-1185">Reference proteome</keyword>
<evidence type="ECO:0000313" key="2">
    <source>
        <dbReference type="Proteomes" id="UP000274429"/>
    </source>
</evidence>
<dbReference type="Proteomes" id="UP000274429">
    <property type="component" value="Unassembled WGS sequence"/>
</dbReference>
<organism evidence="3">
    <name type="scientific">Hydatigena taeniaeformis</name>
    <name type="common">Feline tapeworm</name>
    <name type="synonym">Taenia taeniaeformis</name>
    <dbReference type="NCBI Taxonomy" id="6205"/>
    <lineage>
        <taxon>Eukaryota</taxon>
        <taxon>Metazoa</taxon>
        <taxon>Spiralia</taxon>
        <taxon>Lophotrochozoa</taxon>
        <taxon>Platyhelminthes</taxon>
        <taxon>Cestoda</taxon>
        <taxon>Eucestoda</taxon>
        <taxon>Cyclophyllidea</taxon>
        <taxon>Taeniidae</taxon>
        <taxon>Hydatigera</taxon>
    </lineage>
</organism>
<name>A0A0R3WY47_HYDTA</name>
<evidence type="ECO:0000313" key="3">
    <source>
        <dbReference type="WBParaSite" id="TTAC_0000568701-mRNA-1"/>
    </source>
</evidence>
<reference evidence="3" key="1">
    <citation type="submission" date="2017-02" db="UniProtKB">
        <authorList>
            <consortium name="WormBaseParasite"/>
        </authorList>
    </citation>
    <scope>IDENTIFICATION</scope>
</reference>
<dbReference type="WBParaSite" id="TTAC_0000568701-mRNA-1">
    <property type="protein sequence ID" value="TTAC_0000568701-mRNA-1"/>
    <property type="gene ID" value="TTAC_0000568701"/>
</dbReference>
<dbReference type="AlphaFoldDB" id="A0A0R3WY47"/>
<accession>A0A0R3WY47</accession>
<sequence length="63" mass="6889">MKGCRIDTAQVFEDRIERGYYRLDLVFIAGLLNTVGVQSTAAMKLLTGSSEFAHQTSSICTSS</sequence>